<name>A0A0C2NAN1_THEKT</name>
<evidence type="ECO:0000313" key="1">
    <source>
        <dbReference type="EMBL" id="KII70977.1"/>
    </source>
</evidence>
<protein>
    <submittedName>
        <fullName evidence="1">Uncharacterized protein</fullName>
    </submittedName>
</protein>
<reference evidence="1 2" key="1">
    <citation type="journal article" date="2014" name="Genome Biol. Evol.">
        <title>The genome of the myxosporean Thelohanellus kitauei shows adaptations to nutrient acquisition within its fish host.</title>
        <authorList>
            <person name="Yang Y."/>
            <person name="Xiong J."/>
            <person name="Zhou Z."/>
            <person name="Huo F."/>
            <person name="Miao W."/>
            <person name="Ran C."/>
            <person name="Liu Y."/>
            <person name="Zhang J."/>
            <person name="Feng J."/>
            <person name="Wang M."/>
            <person name="Wang M."/>
            <person name="Wang L."/>
            <person name="Yao B."/>
        </authorList>
    </citation>
    <scope>NUCLEOTIDE SEQUENCE [LARGE SCALE GENOMIC DNA]</scope>
    <source>
        <strain evidence="1">Wuqing</strain>
    </source>
</reference>
<accession>A0A0C2NAN1</accession>
<proteinExistence type="predicted"/>
<dbReference type="EMBL" id="JWZT01001907">
    <property type="protein sequence ID" value="KII70977.1"/>
    <property type="molecule type" value="Genomic_DNA"/>
</dbReference>
<comment type="caution">
    <text evidence="1">The sequence shown here is derived from an EMBL/GenBank/DDBJ whole genome shotgun (WGS) entry which is preliminary data.</text>
</comment>
<gene>
    <name evidence="1" type="ORF">RF11_10182</name>
</gene>
<dbReference type="AlphaFoldDB" id="A0A0C2NAN1"/>
<sequence length="422" mass="49253">MPVTGLSVLYLDAFGSRSNDNVKSNVKQHSMHFIIKASWLVFGSHNVVPVTRMTTLSHRTLGDDEHNNCDQNEEEGTNIGHCKHCKSRILFFMWKTRQYSDRDDSYVAFGFLPHIPAIPKFLKLSVEIINANHYDVSKSSKNETIYYLLLTKEKCKSTMPVSYVGKFTFSLGISYDKHYFTQFIFYLSGNESFGIHQVDDQFKIVKLFVSINSDKRQLNTHMFIVIAEQFQNLNAPRSGNVELEIWIYKNTTFYDRNESNYKITLSGWRFSCHKSDNYGSLLEPLIAYPLSHRNLYSKFVVKDAFFNTIDVAYYRLDNGRRIIFSNGDINLPNLNFIKLNYINGNDVNVLPLINDQGEKRKCYFLYTFEIVGWFYRNILFGRTFMVLYNYGSTHDLQILAQANYSYYQHCMTSENRTAVYSE</sequence>
<dbReference type="Proteomes" id="UP000031668">
    <property type="component" value="Unassembled WGS sequence"/>
</dbReference>
<organism evidence="1 2">
    <name type="scientific">Thelohanellus kitauei</name>
    <name type="common">Myxosporean</name>
    <dbReference type="NCBI Taxonomy" id="669202"/>
    <lineage>
        <taxon>Eukaryota</taxon>
        <taxon>Metazoa</taxon>
        <taxon>Cnidaria</taxon>
        <taxon>Myxozoa</taxon>
        <taxon>Myxosporea</taxon>
        <taxon>Bivalvulida</taxon>
        <taxon>Platysporina</taxon>
        <taxon>Myxobolidae</taxon>
        <taxon>Thelohanellus</taxon>
    </lineage>
</organism>
<evidence type="ECO:0000313" key="2">
    <source>
        <dbReference type="Proteomes" id="UP000031668"/>
    </source>
</evidence>
<keyword evidence="2" id="KW-1185">Reference proteome</keyword>